<feature type="transmembrane region" description="Helical" evidence="7">
    <location>
        <begin position="181"/>
        <end position="200"/>
    </location>
</feature>
<comment type="similarity">
    <text evidence="2">Belongs to the resistance-nodulation-cell division (RND) (TC 2.A.6) family. MmpL subfamily.</text>
</comment>
<evidence type="ECO:0000313" key="9">
    <source>
        <dbReference type="EMBL" id="ROO87816.1"/>
    </source>
</evidence>
<feature type="transmembrane region" description="Helical" evidence="7">
    <location>
        <begin position="16"/>
        <end position="38"/>
    </location>
</feature>
<sequence>MLSQLTDLTTRHPRRFLWAAVLLVVAGLLAGTVASLAMTMGLGDYDDPASPSSAARRDVLAATGIDPEQGYLVLIRLDRALDPAGPPPAEVTRVEGLLAARPEVRSVLTYASAHDPRMVAADRRSTFVAAAVGSFTGNHERDAVAAVQDALKADPLLAGKTWLGGPTTANVQVSAVSTIDLAIAETAAFPILLILLLFVFRGVVAAVLPLIGAVCAIAIAMLGLAAVMPFLKLSIFALNLLLALGVGLAVDFSLLMVSRFREELAAGRDVPEAVRATVATAGRTVLFSALTVAAALATLLLFPQRFLYSMGLAGVLCTAAAAAFALVLLPALLALLGHRVDRWAPRRHGLPPRGRWYAFAHAVMRRPVVFGLAAAALLLACGVPFTRIAFTGVDATVLPSSESAGQVSRELAAAFPDAPGSPIRLVVTAPDDAGPALTDYATRVRGVTGITAVGAPERLAPGLWQLEAVPDGPPLKAAALSALDRVAALPAPYPVRATGQTAWFAAMQDSLGAHLPGALALLIATTLVLLFALTGSLLLPVKALIMNGLSLSAALGLLVLVFQDGRFEDLLGFTGQGALESTAPIILFALVFGLSTDYTVFLLSRIKEHHDAGLPTREAVAVGLERTGRIVTMAAVLLAIAVGALALSRLAFIKELGLGAAVAVLIDATIVRAVLVPSLMAIMGGLNWWAPGPLRRLHARRAEPIPLVVLSPDPKNTEVVQLR</sequence>
<organism evidence="9 10">
    <name type="scientific">Actinocorallia herbida</name>
    <dbReference type="NCBI Taxonomy" id="58109"/>
    <lineage>
        <taxon>Bacteria</taxon>
        <taxon>Bacillati</taxon>
        <taxon>Actinomycetota</taxon>
        <taxon>Actinomycetes</taxon>
        <taxon>Streptosporangiales</taxon>
        <taxon>Thermomonosporaceae</taxon>
        <taxon>Actinocorallia</taxon>
    </lineage>
</organism>
<feature type="transmembrane region" description="Helical" evidence="7">
    <location>
        <begin position="368"/>
        <end position="390"/>
    </location>
</feature>
<dbReference type="SUPFAM" id="SSF82866">
    <property type="entry name" value="Multidrug efflux transporter AcrB transmembrane domain"/>
    <property type="match status" value="2"/>
</dbReference>
<feature type="transmembrane region" description="Helical" evidence="7">
    <location>
        <begin position="658"/>
        <end position="690"/>
    </location>
</feature>
<dbReference type="PANTHER" id="PTHR33406:SF11">
    <property type="entry name" value="MEMBRANE PROTEIN SCO6666-RELATED"/>
    <property type="match status" value="1"/>
</dbReference>
<comment type="caution">
    <text evidence="9">The sequence shown here is derived from an EMBL/GenBank/DDBJ whole genome shotgun (WGS) entry which is preliminary data.</text>
</comment>
<evidence type="ECO:0000256" key="1">
    <source>
        <dbReference type="ARBA" id="ARBA00004651"/>
    </source>
</evidence>
<dbReference type="InterPro" id="IPR004869">
    <property type="entry name" value="MMPL_dom"/>
</dbReference>
<evidence type="ECO:0000256" key="5">
    <source>
        <dbReference type="ARBA" id="ARBA00022989"/>
    </source>
</evidence>
<evidence type="ECO:0000256" key="3">
    <source>
        <dbReference type="ARBA" id="ARBA00022475"/>
    </source>
</evidence>
<dbReference type="OrthoDB" id="7051771at2"/>
<feature type="transmembrane region" description="Helical" evidence="7">
    <location>
        <begin position="207"/>
        <end position="227"/>
    </location>
</feature>
<dbReference type="GO" id="GO:0005886">
    <property type="term" value="C:plasma membrane"/>
    <property type="evidence" value="ECO:0007669"/>
    <property type="project" value="UniProtKB-SubCell"/>
</dbReference>
<comment type="subcellular location">
    <subcellularLocation>
        <location evidence="1">Cell membrane</location>
        <topology evidence="1">Multi-pass membrane protein</topology>
    </subcellularLocation>
</comment>
<feature type="transmembrane region" description="Helical" evidence="7">
    <location>
        <begin position="582"/>
        <end position="603"/>
    </location>
</feature>
<keyword evidence="5 7" id="KW-1133">Transmembrane helix</keyword>
<feature type="domain" description="SSD" evidence="8">
    <location>
        <begin position="206"/>
        <end position="335"/>
    </location>
</feature>
<proteinExistence type="inferred from homology"/>
<reference evidence="9 10" key="1">
    <citation type="submission" date="2018-11" db="EMBL/GenBank/DDBJ databases">
        <title>Sequencing the genomes of 1000 actinobacteria strains.</title>
        <authorList>
            <person name="Klenk H.-P."/>
        </authorList>
    </citation>
    <scope>NUCLEOTIDE SEQUENCE [LARGE SCALE GENOMIC DNA]</scope>
    <source>
        <strain evidence="9 10">DSM 44254</strain>
    </source>
</reference>
<protein>
    <submittedName>
        <fullName evidence="9">RND superfamily putative drug exporter</fullName>
    </submittedName>
</protein>
<evidence type="ECO:0000259" key="8">
    <source>
        <dbReference type="PROSITE" id="PS50156"/>
    </source>
</evidence>
<dbReference type="InterPro" id="IPR000731">
    <property type="entry name" value="SSD"/>
</dbReference>
<dbReference type="Proteomes" id="UP000272400">
    <property type="component" value="Unassembled WGS sequence"/>
</dbReference>
<feature type="transmembrane region" description="Helical" evidence="7">
    <location>
        <begin position="544"/>
        <end position="562"/>
    </location>
</feature>
<feature type="transmembrane region" description="Helical" evidence="7">
    <location>
        <begin position="233"/>
        <end position="257"/>
    </location>
</feature>
<dbReference type="PANTHER" id="PTHR33406">
    <property type="entry name" value="MEMBRANE PROTEIN MJ1562-RELATED"/>
    <property type="match status" value="1"/>
</dbReference>
<dbReference type="PROSITE" id="PS50156">
    <property type="entry name" value="SSD"/>
    <property type="match status" value="1"/>
</dbReference>
<evidence type="ECO:0000256" key="2">
    <source>
        <dbReference type="ARBA" id="ARBA00010157"/>
    </source>
</evidence>
<evidence type="ECO:0000256" key="4">
    <source>
        <dbReference type="ARBA" id="ARBA00022692"/>
    </source>
</evidence>
<evidence type="ECO:0000313" key="10">
    <source>
        <dbReference type="Proteomes" id="UP000272400"/>
    </source>
</evidence>
<evidence type="ECO:0000256" key="6">
    <source>
        <dbReference type="ARBA" id="ARBA00023136"/>
    </source>
</evidence>
<dbReference type="InterPro" id="IPR050545">
    <property type="entry name" value="Mycobact_MmpL"/>
</dbReference>
<dbReference type="RefSeq" id="WP_123667050.1">
    <property type="nucleotide sequence ID" value="NZ_RJKE01000001.1"/>
</dbReference>
<feature type="transmembrane region" description="Helical" evidence="7">
    <location>
        <begin position="513"/>
        <end position="532"/>
    </location>
</feature>
<name>A0A3N1D2W5_9ACTN</name>
<evidence type="ECO:0000256" key="7">
    <source>
        <dbReference type="SAM" id="Phobius"/>
    </source>
</evidence>
<accession>A0A3N1D2W5</accession>
<gene>
    <name evidence="9" type="ORF">EDD29_5459</name>
</gene>
<feature type="transmembrane region" description="Helical" evidence="7">
    <location>
        <begin position="278"/>
        <end position="302"/>
    </location>
</feature>
<keyword evidence="10" id="KW-1185">Reference proteome</keyword>
<keyword evidence="3" id="KW-1003">Cell membrane</keyword>
<dbReference type="Gene3D" id="1.20.1640.10">
    <property type="entry name" value="Multidrug efflux transporter AcrB transmembrane domain"/>
    <property type="match status" value="2"/>
</dbReference>
<feature type="transmembrane region" description="Helical" evidence="7">
    <location>
        <begin position="630"/>
        <end position="652"/>
    </location>
</feature>
<dbReference type="Pfam" id="PF03176">
    <property type="entry name" value="MMPL"/>
    <property type="match status" value="2"/>
</dbReference>
<keyword evidence="4 7" id="KW-0812">Transmembrane</keyword>
<feature type="transmembrane region" description="Helical" evidence="7">
    <location>
        <begin position="308"/>
        <end position="337"/>
    </location>
</feature>
<keyword evidence="6 7" id="KW-0472">Membrane</keyword>
<dbReference type="AlphaFoldDB" id="A0A3N1D2W5"/>
<dbReference type="EMBL" id="RJKE01000001">
    <property type="protein sequence ID" value="ROO87816.1"/>
    <property type="molecule type" value="Genomic_DNA"/>
</dbReference>